<organism evidence="3 4">
    <name type="scientific">Lithospermum erythrorhizon</name>
    <name type="common">Purple gromwell</name>
    <name type="synonym">Lithospermum officinale var. erythrorhizon</name>
    <dbReference type="NCBI Taxonomy" id="34254"/>
    <lineage>
        <taxon>Eukaryota</taxon>
        <taxon>Viridiplantae</taxon>
        <taxon>Streptophyta</taxon>
        <taxon>Embryophyta</taxon>
        <taxon>Tracheophyta</taxon>
        <taxon>Spermatophyta</taxon>
        <taxon>Magnoliopsida</taxon>
        <taxon>eudicotyledons</taxon>
        <taxon>Gunneridae</taxon>
        <taxon>Pentapetalae</taxon>
        <taxon>asterids</taxon>
        <taxon>lamiids</taxon>
        <taxon>Boraginales</taxon>
        <taxon>Boraginaceae</taxon>
        <taxon>Boraginoideae</taxon>
        <taxon>Lithospermeae</taxon>
        <taxon>Lithospermum</taxon>
    </lineage>
</organism>
<keyword evidence="2" id="KW-0732">Signal</keyword>
<dbReference type="AlphaFoldDB" id="A0AAV3RW90"/>
<comment type="caution">
    <text evidence="3">The sequence shown here is derived from an EMBL/GenBank/DDBJ whole genome shotgun (WGS) entry which is preliminary data.</text>
</comment>
<gene>
    <name evidence="3" type="ORF">LIER_31880</name>
</gene>
<evidence type="ECO:0000256" key="1">
    <source>
        <dbReference type="SAM" id="MobiDB-lite"/>
    </source>
</evidence>
<evidence type="ECO:0000313" key="4">
    <source>
        <dbReference type="Proteomes" id="UP001454036"/>
    </source>
</evidence>
<feature type="chain" id="PRO_5043483871" evidence="2">
    <location>
        <begin position="24"/>
        <end position="98"/>
    </location>
</feature>
<dbReference type="Proteomes" id="UP001454036">
    <property type="component" value="Unassembled WGS sequence"/>
</dbReference>
<proteinExistence type="predicted"/>
<feature type="signal peptide" evidence="2">
    <location>
        <begin position="1"/>
        <end position="23"/>
    </location>
</feature>
<reference evidence="3 4" key="1">
    <citation type="submission" date="2024-01" db="EMBL/GenBank/DDBJ databases">
        <title>The complete chloroplast genome sequence of Lithospermum erythrorhizon: insights into the phylogenetic relationship among Boraginaceae species and the maternal lineages of purple gromwells.</title>
        <authorList>
            <person name="Okada T."/>
            <person name="Watanabe K."/>
        </authorList>
    </citation>
    <scope>NUCLEOTIDE SEQUENCE [LARGE SCALE GENOMIC DNA]</scope>
</reference>
<name>A0AAV3RW90_LITER</name>
<sequence>MFSRMALLKLFVITFILYFSTLSTIVSSTSGGFNSNEKINQELLNQSAMDIEINDYSPPRSNPGHDPVPPSAESSVLNKIPPSNHEDKTVRTTPATPA</sequence>
<keyword evidence="4" id="KW-1185">Reference proteome</keyword>
<accession>A0AAV3RW90</accession>
<dbReference type="EMBL" id="BAABME010012008">
    <property type="protein sequence ID" value="GAA0184592.1"/>
    <property type="molecule type" value="Genomic_DNA"/>
</dbReference>
<protein>
    <submittedName>
        <fullName evidence="3">Uncharacterized protein</fullName>
    </submittedName>
</protein>
<evidence type="ECO:0000313" key="3">
    <source>
        <dbReference type="EMBL" id="GAA0184592.1"/>
    </source>
</evidence>
<evidence type="ECO:0000256" key="2">
    <source>
        <dbReference type="SAM" id="SignalP"/>
    </source>
</evidence>
<feature type="region of interest" description="Disordered" evidence="1">
    <location>
        <begin position="50"/>
        <end position="98"/>
    </location>
</feature>